<dbReference type="Proteomes" id="UP000630887">
    <property type="component" value="Unassembled WGS sequence"/>
</dbReference>
<name>A0A8J3KY12_9ACTN</name>
<dbReference type="AlphaFoldDB" id="A0A8J3KY12"/>
<evidence type="ECO:0000313" key="2">
    <source>
        <dbReference type="Proteomes" id="UP000630887"/>
    </source>
</evidence>
<keyword evidence="2" id="KW-1185">Reference proteome</keyword>
<proteinExistence type="predicted"/>
<sequence length="174" mass="19490">MQTPGIRLDEIVIVPYERRWPELFEEQRDRVAAVLAPVLVGPVEHIGSTSVPGLPAKPIIDMLARVTDHAAAGPVAERLAEIGWVAAPEPTDRELRRWSYCFPDVARRSHHLHVVEHASDGWPTWLVFRDRLRADPAAAARYAALKTELAARDRHDRVAYRAGKAPFIEAVLDT</sequence>
<dbReference type="Gene3D" id="3.30.460.10">
    <property type="entry name" value="Beta Polymerase, domain 2"/>
    <property type="match status" value="1"/>
</dbReference>
<organism evidence="1 2">
    <name type="scientific">Catellatospora coxensis</name>
    <dbReference type="NCBI Taxonomy" id="310354"/>
    <lineage>
        <taxon>Bacteria</taxon>
        <taxon>Bacillati</taxon>
        <taxon>Actinomycetota</taxon>
        <taxon>Actinomycetes</taxon>
        <taxon>Micromonosporales</taxon>
        <taxon>Micromonosporaceae</taxon>
        <taxon>Catellatospora</taxon>
    </lineage>
</organism>
<dbReference type="InterPro" id="IPR043519">
    <property type="entry name" value="NT_sf"/>
</dbReference>
<dbReference type="InterPro" id="IPR007344">
    <property type="entry name" value="GrpB/CoaE"/>
</dbReference>
<dbReference type="PANTHER" id="PTHR34822:SF1">
    <property type="entry name" value="GRPB FAMILY PROTEIN"/>
    <property type="match status" value="1"/>
</dbReference>
<accession>A0A8J3KY12</accession>
<evidence type="ECO:0008006" key="3">
    <source>
        <dbReference type="Google" id="ProtNLM"/>
    </source>
</evidence>
<dbReference type="Pfam" id="PF04229">
    <property type="entry name" value="GrpB"/>
    <property type="match status" value="1"/>
</dbReference>
<comment type="caution">
    <text evidence="1">The sequence shown here is derived from an EMBL/GenBank/DDBJ whole genome shotgun (WGS) entry which is preliminary data.</text>
</comment>
<reference evidence="1 2" key="1">
    <citation type="submission" date="2021-01" db="EMBL/GenBank/DDBJ databases">
        <title>Whole genome shotgun sequence of Catellatospora coxensis NBRC 107359.</title>
        <authorList>
            <person name="Komaki H."/>
            <person name="Tamura T."/>
        </authorList>
    </citation>
    <scope>NUCLEOTIDE SEQUENCE [LARGE SCALE GENOMIC DNA]</scope>
    <source>
        <strain evidence="1 2">NBRC 107359</strain>
    </source>
</reference>
<evidence type="ECO:0000313" key="1">
    <source>
        <dbReference type="EMBL" id="GIG10808.1"/>
    </source>
</evidence>
<protein>
    <recommendedName>
        <fullName evidence="3">GrpB family protein</fullName>
    </recommendedName>
</protein>
<dbReference type="EMBL" id="BONI01000101">
    <property type="protein sequence ID" value="GIG10808.1"/>
    <property type="molecule type" value="Genomic_DNA"/>
</dbReference>
<dbReference type="SUPFAM" id="SSF81301">
    <property type="entry name" value="Nucleotidyltransferase"/>
    <property type="match status" value="1"/>
</dbReference>
<dbReference type="RefSeq" id="WP_239167975.1">
    <property type="nucleotide sequence ID" value="NZ_BAAALC010000026.1"/>
</dbReference>
<gene>
    <name evidence="1" type="ORF">Cco03nite_75080</name>
</gene>
<dbReference type="PANTHER" id="PTHR34822">
    <property type="entry name" value="GRPB DOMAIN PROTEIN (AFU_ORTHOLOGUE AFUA_1G01530)"/>
    <property type="match status" value="1"/>
</dbReference>